<name>A0AAD9UIS2_RIDPI</name>
<dbReference type="SUPFAM" id="SSF48695">
    <property type="entry name" value="Multiheme cytochromes"/>
    <property type="match status" value="1"/>
</dbReference>
<evidence type="ECO:0000313" key="2">
    <source>
        <dbReference type="EMBL" id="KAK2190886.1"/>
    </source>
</evidence>
<dbReference type="PANTHER" id="PTHR21274:SF0">
    <property type="entry name" value="MECKELIN"/>
    <property type="match status" value="1"/>
</dbReference>
<dbReference type="GO" id="GO:0060271">
    <property type="term" value="P:cilium assembly"/>
    <property type="evidence" value="ECO:0007669"/>
    <property type="project" value="InterPro"/>
</dbReference>
<keyword evidence="3" id="KW-1185">Reference proteome</keyword>
<dbReference type="EMBL" id="JAODUO010000065">
    <property type="protein sequence ID" value="KAK2190886.1"/>
    <property type="molecule type" value="Genomic_DNA"/>
</dbReference>
<organism evidence="2 3">
    <name type="scientific">Ridgeia piscesae</name>
    <name type="common">Tubeworm</name>
    <dbReference type="NCBI Taxonomy" id="27915"/>
    <lineage>
        <taxon>Eukaryota</taxon>
        <taxon>Metazoa</taxon>
        <taxon>Spiralia</taxon>
        <taxon>Lophotrochozoa</taxon>
        <taxon>Annelida</taxon>
        <taxon>Polychaeta</taxon>
        <taxon>Sedentaria</taxon>
        <taxon>Canalipalpata</taxon>
        <taxon>Sabellida</taxon>
        <taxon>Siboglinidae</taxon>
        <taxon>Ridgeia</taxon>
    </lineage>
</organism>
<dbReference type="PANTHER" id="PTHR21274">
    <property type="entry name" value="MECKELIN"/>
    <property type="match status" value="1"/>
</dbReference>
<dbReference type="SUPFAM" id="SSF57184">
    <property type="entry name" value="Growth factor receptor domain"/>
    <property type="match status" value="1"/>
</dbReference>
<dbReference type="Pfam" id="PF09773">
    <property type="entry name" value="Meckelin"/>
    <property type="match status" value="1"/>
</dbReference>
<feature type="chain" id="PRO_5041957303" evidence="1">
    <location>
        <begin position="27"/>
        <end position="413"/>
    </location>
</feature>
<comment type="caution">
    <text evidence="2">The sequence shown here is derived from an EMBL/GenBank/DDBJ whole genome shotgun (WGS) entry which is preliminary data.</text>
</comment>
<dbReference type="InterPro" id="IPR019170">
    <property type="entry name" value="Meckelin"/>
</dbReference>
<keyword evidence="1" id="KW-0732">Signal</keyword>
<accession>A0AAD9UIS2</accession>
<feature type="signal peptide" evidence="1">
    <location>
        <begin position="1"/>
        <end position="26"/>
    </location>
</feature>
<dbReference type="GO" id="GO:0036038">
    <property type="term" value="C:MKS complex"/>
    <property type="evidence" value="ECO:0007669"/>
    <property type="project" value="InterPro"/>
</dbReference>
<dbReference type="AlphaFoldDB" id="A0AAD9UIS2"/>
<evidence type="ECO:0000313" key="3">
    <source>
        <dbReference type="Proteomes" id="UP001209878"/>
    </source>
</evidence>
<evidence type="ECO:0000256" key="1">
    <source>
        <dbReference type="SAM" id="SignalP"/>
    </source>
</evidence>
<dbReference type="InterPro" id="IPR036280">
    <property type="entry name" value="Multihaem_cyt_sf"/>
</dbReference>
<reference evidence="2" key="1">
    <citation type="journal article" date="2023" name="Mol. Biol. Evol.">
        <title>Third-Generation Sequencing Reveals the Adaptive Role of the Epigenome in Three Deep-Sea Polychaetes.</title>
        <authorList>
            <person name="Perez M."/>
            <person name="Aroh O."/>
            <person name="Sun Y."/>
            <person name="Lan Y."/>
            <person name="Juniper S.K."/>
            <person name="Young C.R."/>
            <person name="Angers B."/>
            <person name="Qian P.Y."/>
        </authorList>
    </citation>
    <scope>NUCLEOTIDE SEQUENCE</scope>
    <source>
        <strain evidence="2">R07B-5</strain>
    </source>
</reference>
<proteinExistence type="predicted"/>
<sequence length="413" mass="45408">MAGMIRSFWKMFTVILFYTLIKTTQSVSYINAEGPSNCKKSASDKVHEFFDISQLRCQTCHQDSKFQTVSADGLRCVCQKGYRLTRDFGGSEITCEKCGIGEVTSADGWECIACKTQTVVQNANVCLSCNVAAGFITVERDLTGAYPVIPGRARQCKSCKPSTKPDSSGTKCVRCNQILAMAQDAAGNTTAAKTCTCDSKLLTGGICFPSTADIESDETPLYEVTFGSAKFESAYFYANIRAAHGMCQPTKYGNLTACQLLGNLCTLLLYKSTSGREKSACVLYLDFTKSGRSRSRTEWPENMPWLYYEDTGDKVLEEINVRETYTFPNSRLDLVLITYALNGSYLGSQSVKGSTLQLCADSESLLDAALLFGTTYKKSVSDLSHFPLIYSLQCGWQFSFSTLLCLSRLCSDT</sequence>
<protein>
    <submittedName>
        <fullName evidence="2">Uncharacterized protein</fullName>
    </submittedName>
</protein>
<gene>
    <name evidence="2" type="ORF">NP493_65g02023</name>
</gene>
<dbReference type="InterPro" id="IPR009030">
    <property type="entry name" value="Growth_fac_rcpt_cys_sf"/>
</dbReference>
<dbReference type="Proteomes" id="UP001209878">
    <property type="component" value="Unassembled WGS sequence"/>
</dbReference>